<sequence>MADSVGNNPADQSQVEATKTAQPVAVGDKDRGQVDTHGGDKGRGKALKGLFWYGLARLVLFLVIFFVLLAVTYFVGVQIPAAITAVFALIIAMPLSVFVFPKLRVEANESVAAWSANRRAHKAYIAQQIKDREEN</sequence>
<keyword evidence="2" id="KW-0812">Transmembrane</keyword>
<evidence type="ECO:0008006" key="5">
    <source>
        <dbReference type="Google" id="ProtNLM"/>
    </source>
</evidence>
<feature type="compositionally biased region" description="Polar residues" evidence="1">
    <location>
        <begin position="1"/>
        <end position="21"/>
    </location>
</feature>
<dbReference type="AlphaFoldDB" id="A0A0K2GYS1"/>
<reference evidence="3 4" key="1">
    <citation type="submission" date="2013-10" db="EMBL/GenBank/DDBJ databases">
        <title>Complete genome sequence of Corynebacterium lactis DSM 45799(T), isolated from raw cow milk.</title>
        <authorList>
            <person name="Ruckert C."/>
            <person name="Albersmeier A."/>
            <person name="Lipski A."/>
            <person name="Kalinowski J."/>
        </authorList>
    </citation>
    <scope>NUCLEOTIDE SEQUENCE [LARGE SCALE GENOMIC DNA]</scope>
    <source>
        <strain evidence="3 4">RW2-5</strain>
    </source>
</reference>
<keyword evidence="4" id="KW-1185">Reference proteome</keyword>
<feature type="transmembrane region" description="Helical" evidence="2">
    <location>
        <begin position="81"/>
        <end position="100"/>
    </location>
</feature>
<name>A0A0K2GYS1_9CORY</name>
<protein>
    <recommendedName>
        <fullName evidence="5">DUF4229 domain-containing protein</fullName>
    </recommendedName>
</protein>
<proteinExistence type="predicted"/>
<keyword evidence="2" id="KW-0472">Membrane</keyword>
<accession>A0A0K2GYS1</accession>
<dbReference type="KEGG" id="clw:CLAC_01505"/>
<dbReference type="Pfam" id="PF14012">
    <property type="entry name" value="DUF4229"/>
    <property type="match status" value="1"/>
</dbReference>
<feature type="compositionally biased region" description="Basic and acidic residues" evidence="1">
    <location>
        <begin position="27"/>
        <end position="43"/>
    </location>
</feature>
<organism evidence="3 4">
    <name type="scientific">Corynebacterium lactis RW2-5</name>
    <dbReference type="NCBI Taxonomy" id="1408189"/>
    <lineage>
        <taxon>Bacteria</taxon>
        <taxon>Bacillati</taxon>
        <taxon>Actinomycetota</taxon>
        <taxon>Actinomycetes</taxon>
        <taxon>Mycobacteriales</taxon>
        <taxon>Corynebacteriaceae</taxon>
        <taxon>Corynebacterium</taxon>
    </lineage>
</organism>
<evidence type="ECO:0000313" key="3">
    <source>
        <dbReference type="EMBL" id="ALA66626.1"/>
    </source>
</evidence>
<dbReference type="OrthoDB" id="4411979at2"/>
<dbReference type="Proteomes" id="UP000058446">
    <property type="component" value="Chromosome"/>
</dbReference>
<dbReference type="InterPro" id="IPR025323">
    <property type="entry name" value="DUF4229"/>
</dbReference>
<dbReference type="RefSeq" id="WP_053411403.1">
    <property type="nucleotide sequence ID" value="NZ_CP006841.1"/>
</dbReference>
<dbReference type="PATRIC" id="fig|1408189.4.peg.300"/>
<evidence type="ECO:0000313" key="4">
    <source>
        <dbReference type="Proteomes" id="UP000058446"/>
    </source>
</evidence>
<feature type="transmembrane region" description="Helical" evidence="2">
    <location>
        <begin position="50"/>
        <end position="75"/>
    </location>
</feature>
<keyword evidence="2" id="KW-1133">Transmembrane helix</keyword>
<evidence type="ECO:0000256" key="1">
    <source>
        <dbReference type="SAM" id="MobiDB-lite"/>
    </source>
</evidence>
<dbReference type="EMBL" id="CP006841">
    <property type="protein sequence ID" value="ALA66626.1"/>
    <property type="molecule type" value="Genomic_DNA"/>
</dbReference>
<evidence type="ECO:0000256" key="2">
    <source>
        <dbReference type="SAM" id="Phobius"/>
    </source>
</evidence>
<gene>
    <name evidence="3" type="ORF">CLAC_01505</name>
</gene>
<feature type="region of interest" description="Disordered" evidence="1">
    <location>
        <begin position="1"/>
        <end position="44"/>
    </location>
</feature>